<sequence>MFTFFERLTQPFPSANPEQPPTGLWAFCRHYSKGMWPILLTVSLLSATIAVMEVALYGFLGQLVDWFATQNRETLWQDEKWTLIGMGAIALVAIPGAVFLHSMIKHQALMGNYPMAIRWQAHRYLLKQSLSFFQNEFAGRVATKVMQTALSVRETVMKMLDLAVYIGVYFVSVITLVFAADWRLSIPLFVWLVVYASILRVLVPRLKKVSQKQADARSLMTGRIVDSYTNMMTVKLFSHSNREAEYAKESMDGFLKAVYPQMRLVTVLELCVEIASGLLIFSVAALSVLFWIQGSITPGEIAVAVSLCLRLNGISHWIMWEVSSLFENLGTVQDGINTLSRSIDVVDPSPAKKLNVHGGEIHFNAIEFSYPGKHQDINVFEALNLTIGAGEKVGIVGRSGAGKSTLVNLLLRFYDLNSGSITIDGQNVAQTPQELLREKISMVTQDTSLMHRSVRDNIMYGKQDATEEEMIWAAKQAEAHDFILTLSDKEGRTGYDAHVGERGVKLSGGQRQRIAIARVLLKDAPILILDEATSALDSEVEAAIQACLNKVMENKTVLAIAHRLSTIAQMDRLIVLDNGKVVESGSHQALLAQNGIYAKLWAHQTGGFLGLE</sequence>
<dbReference type="AlphaFoldDB" id="A0A3N5XZ05"/>
<dbReference type="GO" id="GO:0016887">
    <property type="term" value="F:ATP hydrolysis activity"/>
    <property type="evidence" value="ECO:0007669"/>
    <property type="project" value="InterPro"/>
</dbReference>
<feature type="transmembrane region" description="Helical" evidence="7">
    <location>
        <begin position="186"/>
        <end position="203"/>
    </location>
</feature>
<dbReference type="SUPFAM" id="SSF52540">
    <property type="entry name" value="P-loop containing nucleoside triphosphate hydrolases"/>
    <property type="match status" value="1"/>
</dbReference>
<evidence type="ECO:0000259" key="8">
    <source>
        <dbReference type="PROSITE" id="PS50893"/>
    </source>
</evidence>
<dbReference type="GO" id="GO:0005886">
    <property type="term" value="C:plasma membrane"/>
    <property type="evidence" value="ECO:0007669"/>
    <property type="project" value="UniProtKB-SubCell"/>
</dbReference>
<dbReference type="InterPro" id="IPR039421">
    <property type="entry name" value="Type_1_exporter"/>
</dbReference>
<dbReference type="PANTHER" id="PTHR43394:SF1">
    <property type="entry name" value="ATP-BINDING CASSETTE SUB-FAMILY B MEMBER 10, MITOCHONDRIAL"/>
    <property type="match status" value="1"/>
</dbReference>
<dbReference type="RefSeq" id="WP_124028773.1">
    <property type="nucleotide sequence ID" value="NZ_JBHRSN010000014.1"/>
</dbReference>
<dbReference type="SUPFAM" id="SSF90123">
    <property type="entry name" value="ABC transporter transmembrane region"/>
    <property type="match status" value="1"/>
</dbReference>
<dbReference type="InterPro" id="IPR003439">
    <property type="entry name" value="ABC_transporter-like_ATP-bd"/>
</dbReference>
<dbReference type="GO" id="GO:0005524">
    <property type="term" value="F:ATP binding"/>
    <property type="evidence" value="ECO:0007669"/>
    <property type="project" value="UniProtKB-KW"/>
</dbReference>
<keyword evidence="6 7" id="KW-0472">Membrane</keyword>
<dbReference type="InterPro" id="IPR036640">
    <property type="entry name" value="ABC1_TM_sf"/>
</dbReference>
<comment type="caution">
    <text evidence="10">The sequence shown here is derived from an EMBL/GenBank/DDBJ whole genome shotgun (WGS) entry which is preliminary data.</text>
</comment>
<evidence type="ECO:0000256" key="2">
    <source>
        <dbReference type="ARBA" id="ARBA00022692"/>
    </source>
</evidence>
<comment type="subcellular location">
    <subcellularLocation>
        <location evidence="1">Cell membrane</location>
        <topology evidence="1">Multi-pass membrane protein</topology>
    </subcellularLocation>
</comment>
<dbReference type="PROSITE" id="PS50893">
    <property type="entry name" value="ABC_TRANSPORTER_2"/>
    <property type="match status" value="1"/>
</dbReference>
<keyword evidence="5 7" id="KW-1133">Transmembrane helix</keyword>
<dbReference type="FunFam" id="3.40.50.300:FF:000218">
    <property type="entry name" value="Multidrug ABC transporter ATP-binding protein"/>
    <property type="match status" value="1"/>
</dbReference>
<dbReference type="Pfam" id="PF00005">
    <property type="entry name" value="ABC_tran"/>
    <property type="match status" value="1"/>
</dbReference>
<feature type="domain" description="ABC transporter" evidence="8">
    <location>
        <begin position="361"/>
        <end position="603"/>
    </location>
</feature>
<evidence type="ECO:0000256" key="5">
    <source>
        <dbReference type="ARBA" id="ARBA00022989"/>
    </source>
</evidence>
<dbReference type="CDD" id="cd07346">
    <property type="entry name" value="ABC_6TM_exporters"/>
    <property type="match status" value="1"/>
</dbReference>
<evidence type="ECO:0000256" key="1">
    <source>
        <dbReference type="ARBA" id="ARBA00004651"/>
    </source>
</evidence>
<evidence type="ECO:0000256" key="6">
    <source>
        <dbReference type="ARBA" id="ARBA00023136"/>
    </source>
</evidence>
<dbReference type="InterPro" id="IPR027417">
    <property type="entry name" value="P-loop_NTPase"/>
</dbReference>
<gene>
    <name evidence="10" type="ORF">DRW07_15055</name>
</gene>
<keyword evidence="2 7" id="KW-0812">Transmembrane</keyword>
<dbReference type="SMART" id="SM00382">
    <property type="entry name" value="AAA"/>
    <property type="match status" value="1"/>
</dbReference>
<feature type="transmembrane region" description="Helical" evidence="7">
    <location>
        <begin position="162"/>
        <end position="180"/>
    </location>
</feature>
<dbReference type="PROSITE" id="PS50929">
    <property type="entry name" value="ABC_TM1F"/>
    <property type="match status" value="1"/>
</dbReference>
<reference evidence="10 11" key="1">
    <citation type="submission" date="2018-11" db="EMBL/GenBank/DDBJ databases">
        <authorList>
            <person name="Ye M.-Q."/>
            <person name="Du Z.-J."/>
        </authorList>
    </citation>
    <scope>NUCLEOTIDE SEQUENCE [LARGE SCALE GENOMIC DNA]</scope>
    <source>
        <strain evidence="10 11">U0105</strain>
    </source>
</reference>
<organism evidence="10 11">
    <name type="scientific">Alteromonas sediminis</name>
    <dbReference type="NCBI Taxonomy" id="2259342"/>
    <lineage>
        <taxon>Bacteria</taxon>
        <taxon>Pseudomonadati</taxon>
        <taxon>Pseudomonadota</taxon>
        <taxon>Gammaproteobacteria</taxon>
        <taxon>Alteromonadales</taxon>
        <taxon>Alteromonadaceae</taxon>
        <taxon>Alteromonas/Salinimonas group</taxon>
        <taxon>Alteromonas</taxon>
    </lineage>
</organism>
<evidence type="ECO:0000259" key="9">
    <source>
        <dbReference type="PROSITE" id="PS50929"/>
    </source>
</evidence>
<proteinExistence type="predicted"/>
<evidence type="ECO:0000313" key="11">
    <source>
        <dbReference type="Proteomes" id="UP000275281"/>
    </source>
</evidence>
<evidence type="ECO:0000256" key="4">
    <source>
        <dbReference type="ARBA" id="ARBA00022840"/>
    </source>
</evidence>
<evidence type="ECO:0000256" key="7">
    <source>
        <dbReference type="SAM" id="Phobius"/>
    </source>
</evidence>
<keyword evidence="4 10" id="KW-0067">ATP-binding</keyword>
<dbReference type="GO" id="GO:0015421">
    <property type="term" value="F:ABC-type oligopeptide transporter activity"/>
    <property type="evidence" value="ECO:0007669"/>
    <property type="project" value="TreeGrafter"/>
</dbReference>
<dbReference type="PROSITE" id="PS00211">
    <property type="entry name" value="ABC_TRANSPORTER_1"/>
    <property type="match status" value="1"/>
</dbReference>
<dbReference type="Gene3D" id="3.40.50.300">
    <property type="entry name" value="P-loop containing nucleotide triphosphate hydrolases"/>
    <property type="match status" value="1"/>
</dbReference>
<dbReference type="EMBL" id="RPOK01000005">
    <property type="protein sequence ID" value="RPJ65226.1"/>
    <property type="molecule type" value="Genomic_DNA"/>
</dbReference>
<dbReference type="Proteomes" id="UP000275281">
    <property type="component" value="Unassembled WGS sequence"/>
</dbReference>
<evidence type="ECO:0000313" key="10">
    <source>
        <dbReference type="EMBL" id="RPJ65226.1"/>
    </source>
</evidence>
<feature type="transmembrane region" description="Helical" evidence="7">
    <location>
        <begin position="80"/>
        <end position="100"/>
    </location>
</feature>
<dbReference type="PANTHER" id="PTHR43394">
    <property type="entry name" value="ATP-DEPENDENT PERMEASE MDL1, MITOCHONDRIAL"/>
    <property type="match status" value="1"/>
</dbReference>
<keyword evidence="11" id="KW-1185">Reference proteome</keyword>
<dbReference type="InterPro" id="IPR017871">
    <property type="entry name" value="ABC_transporter-like_CS"/>
</dbReference>
<protein>
    <submittedName>
        <fullName evidence="10">ABC transporter ATP-binding protein</fullName>
    </submittedName>
</protein>
<dbReference type="OrthoDB" id="9806127at2"/>
<feature type="transmembrane region" description="Helical" evidence="7">
    <location>
        <begin position="270"/>
        <end position="292"/>
    </location>
</feature>
<accession>A0A3N5XZ05</accession>
<feature type="transmembrane region" description="Helical" evidence="7">
    <location>
        <begin position="38"/>
        <end position="60"/>
    </location>
</feature>
<evidence type="ECO:0000256" key="3">
    <source>
        <dbReference type="ARBA" id="ARBA00022741"/>
    </source>
</evidence>
<dbReference type="InterPro" id="IPR003593">
    <property type="entry name" value="AAA+_ATPase"/>
</dbReference>
<dbReference type="Gene3D" id="1.20.1560.10">
    <property type="entry name" value="ABC transporter type 1, transmembrane domain"/>
    <property type="match status" value="1"/>
</dbReference>
<dbReference type="InterPro" id="IPR011527">
    <property type="entry name" value="ABC1_TM_dom"/>
</dbReference>
<dbReference type="Pfam" id="PF00664">
    <property type="entry name" value="ABC_membrane"/>
    <property type="match status" value="1"/>
</dbReference>
<name>A0A3N5XZ05_9ALTE</name>
<dbReference type="FunFam" id="1.20.1560.10:FF:000070">
    <property type="entry name" value="Multidrug ABC transporter ATP-binding protein"/>
    <property type="match status" value="1"/>
</dbReference>
<feature type="domain" description="ABC transmembrane type-1" evidence="9">
    <location>
        <begin position="40"/>
        <end position="327"/>
    </location>
</feature>
<keyword evidence="3" id="KW-0547">Nucleotide-binding</keyword>